<evidence type="ECO:0000313" key="1">
    <source>
        <dbReference type="EMBL" id="CAG69017.1"/>
    </source>
</evidence>
<protein>
    <submittedName>
        <fullName evidence="1">Uncharacterized protein</fullName>
    </submittedName>
</protein>
<dbReference type="EMBL" id="CR543861">
    <property type="protein sequence ID" value="CAG69017.1"/>
    <property type="molecule type" value="Genomic_DNA"/>
</dbReference>
<dbReference type="KEGG" id="aci:ACIAD2221"/>
<dbReference type="STRING" id="202950.GCA_001485005_00172"/>
<accession>Q6FA96</accession>
<proteinExistence type="predicted"/>
<gene>
    <name evidence="1" type="ordered locus">ACIAD2221</name>
</gene>
<dbReference type="Proteomes" id="UP000000430">
    <property type="component" value="Chromosome"/>
</dbReference>
<evidence type="ECO:0000313" key="2">
    <source>
        <dbReference type="Proteomes" id="UP000000430"/>
    </source>
</evidence>
<dbReference type="HOGENOM" id="CLU_1965724_0_0_6"/>
<dbReference type="OrthoDB" id="6705549at2"/>
<reference evidence="1 2" key="1">
    <citation type="journal article" date="2004" name="Nucleic Acids Res.">
        <title>Unique features revealed by the genome sequence of Acinetobacter sp. ADP1, a versatile and naturally transformation competent bacterium.</title>
        <authorList>
            <person name="Barbe V."/>
            <person name="Vallenet D."/>
            <person name="Fonknechten N."/>
            <person name="Kreimeyer A."/>
            <person name="Oztas S."/>
            <person name="Labarre L."/>
            <person name="Cruveiller S."/>
            <person name="Robert C."/>
            <person name="Duprat S."/>
            <person name="Wincker P."/>
            <person name="Ornston L.N."/>
            <person name="Weissenbach J."/>
            <person name="Marliere P."/>
            <person name="Cohen G.N."/>
            <person name="Medigue C."/>
        </authorList>
    </citation>
    <scope>NUCLEOTIDE SEQUENCE [LARGE SCALE GENOMIC DNA]</scope>
    <source>
        <strain evidence="2">ATCC 33305 / BD413 / ADP1</strain>
    </source>
</reference>
<dbReference type="AlphaFoldDB" id="Q6FA96"/>
<organism evidence="1 2">
    <name type="scientific">Acinetobacter baylyi (strain ATCC 33305 / BD413 / ADP1)</name>
    <dbReference type="NCBI Taxonomy" id="62977"/>
    <lineage>
        <taxon>Bacteria</taxon>
        <taxon>Pseudomonadati</taxon>
        <taxon>Pseudomonadota</taxon>
        <taxon>Gammaproteobacteria</taxon>
        <taxon>Moraxellales</taxon>
        <taxon>Moraxellaceae</taxon>
        <taxon>Acinetobacter</taxon>
    </lineage>
</organism>
<sequence>MGHGMRKLQFIAHHPKNHDASGNQSRMAQEYVAALLFKQLSDYGFDAEYIDHTDKQVEVSIANQPLPLCVTCQQPDQEGHLVCEISAHPDENQDWFEKINAQSLIRQLAHAVESSLKADHHFTHFEWTK</sequence>
<dbReference type="eggNOG" id="ENOG5031R9A">
    <property type="taxonomic scope" value="Bacteria"/>
</dbReference>
<dbReference type="BioCyc" id="ASP62977:ACIAD_RS10175-MONOMER"/>
<name>Q6FA96_ACIAD</name>